<protein>
    <submittedName>
        <fullName evidence="2">Uncharacterized protein</fullName>
    </submittedName>
</protein>
<feature type="compositionally biased region" description="Polar residues" evidence="1">
    <location>
        <begin position="152"/>
        <end position="174"/>
    </location>
</feature>
<name>A0ABR1H969_9HYPO</name>
<sequence>MARQSPEERAAQAAELSARQIRRFYEKGGNEIDSALLPLIYKLAPSLDFLSDDEEDHPQSWKKDKKFKNAVKNFRSQAEKIGHTVPAASDDWVSFDPSRPIPLTNESSDENPEAASRQPTVPSTSSNTIHAKVEGEPMDGVEEATPVPQASRDPSSAPTDVPATSTAGSSAPRQTTPISISSASSSPTPSASTGTPAASTRGSTAPPQPSVETPPREQPNALAEKFWPRFKALVPRPNDSPGWRVLEQECLLYGCDFADVMFRCEFRLKHEVNDNADGLRAFAADWIRICPEALDFLDGDCHGDSTMKGHISAWRSQHPRQIPQRRERDLGSRYRLFSEDPEQDR</sequence>
<proteinExistence type="predicted"/>
<accession>A0ABR1H969</accession>
<keyword evidence="3" id="KW-1185">Reference proteome</keyword>
<evidence type="ECO:0000256" key="1">
    <source>
        <dbReference type="SAM" id="MobiDB-lite"/>
    </source>
</evidence>
<feature type="region of interest" description="Disordered" evidence="1">
    <location>
        <begin position="78"/>
        <end position="218"/>
    </location>
</feature>
<organism evidence="2 3">
    <name type="scientific">Neonectria magnoliae</name>
    <dbReference type="NCBI Taxonomy" id="2732573"/>
    <lineage>
        <taxon>Eukaryota</taxon>
        <taxon>Fungi</taxon>
        <taxon>Dikarya</taxon>
        <taxon>Ascomycota</taxon>
        <taxon>Pezizomycotina</taxon>
        <taxon>Sordariomycetes</taxon>
        <taxon>Hypocreomycetidae</taxon>
        <taxon>Hypocreales</taxon>
        <taxon>Nectriaceae</taxon>
        <taxon>Neonectria</taxon>
    </lineage>
</organism>
<gene>
    <name evidence="2" type="ORF">QQZ08_011558</name>
</gene>
<reference evidence="2 3" key="1">
    <citation type="journal article" date="2025" name="Microbiol. Resour. Announc.">
        <title>Draft genome sequences for Neonectria magnoliae and Neonectria punicea, canker pathogens of Liriodendron tulipifera and Acer saccharum in West Virginia.</title>
        <authorList>
            <person name="Petronek H.M."/>
            <person name="Kasson M.T."/>
            <person name="Metheny A.M."/>
            <person name="Stauder C.M."/>
            <person name="Lovett B."/>
            <person name="Lynch S.C."/>
            <person name="Garnas J.R."/>
            <person name="Kasson L.R."/>
            <person name="Stajich J.E."/>
        </authorList>
    </citation>
    <scope>NUCLEOTIDE SEQUENCE [LARGE SCALE GENOMIC DNA]</scope>
    <source>
        <strain evidence="2 3">NRRL 64651</strain>
    </source>
</reference>
<comment type="caution">
    <text evidence="2">The sequence shown here is derived from an EMBL/GenBank/DDBJ whole genome shotgun (WGS) entry which is preliminary data.</text>
</comment>
<feature type="compositionally biased region" description="Low complexity" evidence="1">
    <location>
        <begin position="175"/>
        <end position="205"/>
    </location>
</feature>
<dbReference type="Proteomes" id="UP001498421">
    <property type="component" value="Unassembled WGS sequence"/>
</dbReference>
<feature type="compositionally biased region" description="Polar residues" evidence="1">
    <location>
        <begin position="117"/>
        <end position="129"/>
    </location>
</feature>
<dbReference type="EMBL" id="JAZAVK010000181">
    <property type="protein sequence ID" value="KAK7417672.1"/>
    <property type="molecule type" value="Genomic_DNA"/>
</dbReference>
<evidence type="ECO:0000313" key="3">
    <source>
        <dbReference type="Proteomes" id="UP001498421"/>
    </source>
</evidence>
<evidence type="ECO:0000313" key="2">
    <source>
        <dbReference type="EMBL" id="KAK7417672.1"/>
    </source>
</evidence>